<dbReference type="InterPro" id="IPR039455">
    <property type="entry name" value="EPFL"/>
</dbReference>
<organism evidence="8 9">
    <name type="scientific">Aquilegia coerulea</name>
    <name type="common">Rocky mountain columbine</name>
    <dbReference type="NCBI Taxonomy" id="218851"/>
    <lineage>
        <taxon>Eukaryota</taxon>
        <taxon>Viridiplantae</taxon>
        <taxon>Streptophyta</taxon>
        <taxon>Embryophyta</taxon>
        <taxon>Tracheophyta</taxon>
        <taxon>Spermatophyta</taxon>
        <taxon>Magnoliopsida</taxon>
        <taxon>Ranunculales</taxon>
        <taxon>Ranunculaceae</taxon>
        <taxon>Thalictroideae</taxon>
        <taxon>Aquilegia</taxon>
    </lineage>
</organism>
<evidence type="ECO:0000313" key="9">
    <source>
        <dbReference type="Proteomes" id="UP000230069"/>
    </source>
</evidence>
<dbReference type="EMBL" id="KZ305037">
    <property type="protein sequence ID" value="PIA42448.1"/>
    <property type="molecule type" value="Genomic_DNA"/>
</dbReference>
<keyword evidence="9" id="KW-1185">Reference proteome</keyword>
<evidence type="ECO:0000313" key="8">
    <source>
        <dbReference type="EMBL" id="PIA42448.1"/>
    </source>
</evidence>
<name>A0A2G5DG00_AQUCA</name>
<evidence type="ECO:0000256" key="7">
    <source>
        <dbReference type="SAM" id="Phobius"/>
    </source>
</evidence>
<gene>
    <name evidence="8" type="ORF">AQUCO_02000115v1</name>
</gene>
<proteinExistence type="inferred from homology"/>
<keyword evidence="6" id="KW-0217">Developmental protein</keyword>
<evidence type="ECO:0000256" key="6">
    <source>
        <dbReference type="RuleBase" id="RU367102"/>
    </source>
</evidence>
<evidence type="ECO:0000256" key="4">
    <source>
        <dbReference type="ARBA" id="ARBA00022729"/>
    </source>
</evidence>
<evidence type="ECO:0000256" key="1">
    <source>
        <dbReference type="ARBA" id="ARBA00004613"/>
    </source>
</evidence>
<dbReference type="GO" id="GO:0010052">
    <property type="term" value="P:guard cell differentiation"/>
    <property type="evidence" value="ECO:0007669"/>
    <property type="project" value="UniProtKB-UniRule"/>
</dbReference>
<evidence type="ECO:0000256" key="5">
    <source>
        <dbReference type="ARBA" id="ARBA00023157"/>
    </source>
</evidence>
<keyword evidence="3 6" id="KW-0964">Secreted</keyword>
<keyword evidence="7" id="KW-0472">Membrane</keyword>
<dbReference type="PANTHER" id="PTHR33109">
    <property type="entry name" value="EPIDERMAL PATTERNING FACTOR-LIKE PROTEIN 4"/>
    <property type="match status" value="1"/>
</dbReference>
<dbReference type="AlphaFoldDB" id="A0A2G5DG00"/>
<dbReference type="STRING" id="218851.A0A2G5DG00"/>
<dbReference type="Proteomes" id="UP000230069">
    <property type="component" value="Unassembled WGS sequence"/>
</dbReference>
<evidence type="ECO:0000256" key="3">
    <source>
        <dbReference type="ARBA" id="ARBA00022525"/>
    </source>
</evidence>
<dbReference type="GO" id="GO:0005576">
    <property type="term" value="C:extracellular region"/>
    <property type="evidence" value="ECO:0007669"/>
    <property type="project" value="UniProtKB-SubCell"/>
</dbReference>
<keyword evidence="4" id="KW-0732">Signal</keyword>
<accession>A0A2G5DG00</accession>
<comment type="function">
    <text evidence="6">Controls stomatal patterning.</text>
</comment>
<keyword evidence="7" id="KW-0812">Transmembrane</keyword>
<evidence type="ECO:0000256" key="2">
    <source>
        <dbReference type="ARBA" id="ARBA00008127"/>
    </source>
</evidence>
<protein>
    <recommendedName>
        <fullName evidence="6">Epidermal patterning factor-like protein</fullName>
    </recommendedName>
</protein>
<sequence length="105" mass="12074">MASSNRNCSKGLLLRLLVAILIFCLTFLPFKTVGLMFASNDEALKQKKMVLGSRPPLCINKCFNCRPCRATLVIPPHRTTRFQKEDDTYYLLTWKCRCGNKIYQP</sequence>
<keyword evidence="5" id="KW-1015">Disulfide bond</keyword>
<feature type="transmembrane region" description="Helical" evidence="7">
    <location>
        <begin position="12"/>
        <end position="30"/>
    </location>
</feature>
<keyword evidence="7" id="KW-1133">Transmembrane helix</keyword>
<comment type="subcellular location">
    <subcellularLocation>
        <location evidence="1 6">Secreted</location>
    </subcellularLocation>
</comment>
<dbReference type="OrthoDB" id="1874659at2759"/>
<dbReference type="Pfam" id="PF17181">
    <property type="entry name" value="EPF"/>
    <property type="match status" value="1"/>
</dbReference>
<comment type="similarity">
    <text evidence="2 6">Belongs to the plant cysteine rich small secretory peptide family. Epidermal patterning factor subfamily.</text>
</comment>
<dbReference type="InParanoid" id="A0A2G5DG00"/>
<reference evidence="8 9" key="1">
    <citation type="submission" date="2017-09" db="EMBL/GenBank/DDBJ databases">
        <title>WGS assembly of Aquilegia coerulea Goldsmith.</title>
        <authorList>
            <person name="Hodges S."/>
            <person name="Kramer E."/>
            <person name="Nordborg M."/>
            <person name="Tomkins J."/>
            <person name="Borevitz J."/>
            <person name="Derieg N."/>
            <person name="Yan J."/>
            <person name="Mihaltcheva S."/>
            <person name="Hayes R.D."/>
            <person name="Rokhsar D."/>
        </authorList>
    </citation>
    <scope>NUCLEOTIDE SEQUENCE [LARGE SCALE GENOMIC DNA]</scope>
    <source>
        <strain evidence="9">cv. Goldsmith</strain>
    </source>
</reference>
<dbReference type="PANTHER" id="PTHR33109:SF60">
    <property type="entry name" value="EPIDERMAL PATTERNING FACTOR-LIKE PROTEIN 8"/>
    <property type="match status" value="1"/>
</dbReference>